<proteinExistence type="predicted"/>
<keyword evidence="4" id="KW-1185">Reference proteome</keyword>
<reference evidence="4 5" key="1">
    <citation type="submission" date="2018-09" db="EMBL/GenBank/DDBJ databases">
        <title>Streptomyces sp. nov. DS1-2, an endophytic actinomycete isolated from roots of Dendrobium scabrilingue.</title>
        <authorList>
            <person name="Kuncharoen N."/>
            <person name="Kudo T."/>
            <person name="Ohkuma M."/>
            <person name="Yuki M."/>
            <person name="Tanasupawat S."/>
        </authorList>
    </citation>
    <scope>NUCLEOTIDE SEQUENCE [LARGE SCALE GENOMIC DNA]</scope>
    <source>
        <strain evidence="2 5">AZ1-7</strain>
        <strain evidence="3 4">DS1-2</strain>
    </source>
</reference>
<comment type="caution">
    <text evidence="2">The sequence shown here is derived from an EMBL/GenBank/DDBJ whole genome shotgun (WGS) entry which is preliminary data.</text>
</comment>
<protein>
    <recommendedName>
        <fullName evidence="6">SH3 domain-containing protein</fullName>
    </recommendedName>
</protein>
<feature type="signal peptide" evidence="1">
    <location>
        <begin position="1"/>
        <end position="20"/>
    </location>
</feature>
<name>A0A3A9WHM0_9ACTN</name>
<feature type="chain" id="PRO_5039676482" description="SH3 domain-containing protein" evidence="1">
    <location>
        <begin position="21"/>
        <end position="108"/>
    </location>
</feature>
<evidence type="ECO:0000313" key="3">
    <source>
        <dbReference type="EMBL" id="RKN26795.1"/>
    </source>
</evidence>
<evidence type="ECO:0008006" key="6">
    <source>
        <dbReference type="Google" id="ProtNLM"/>
    </source>
</evidence>
<accession>A0A3A9WHM0</accession>
<dbReference type="EMBL" id="RBDY01000002">
    <property type="protein sequence ID" value="RKN26795.1"/>
    <property type="molecule type" value="Genomic_DNA"/>
</dbReference>
<sequence length="108" mass="11618">MARGVAVAAAAIGVSLTAVPAAEATGRDFGRDFSRAGSTAAAITCTVNSNNVNYRSGPGAGYTSYGQVHRGHRMFNAKTYWDTNQQMWMGGDVEGRRFAYIKRDFIDC</sequence>
<organism evidence="2 5">
    <name type="scientific">Streptomyces radicis</name>
    <dbReference type="NCBI Taxonomy" id="1750517"/>
    <lineage>
        <taxon>Bacteria</taxon>
        <taxon>Bacillati</taxon>
        <taxon>Actinomycetota</taxon>
        <taxon>Actinomycetes</taxon>
        <taxon>Kitasatosporales</taxon>
        <taxon>Streptomycetaceae</taxon>
        <taxon>Streptomyces</taxon>
    </lineage>
</organism>
<keyword evidence="1" id="KW-0732">Signal</keyword>
<evidence type="ECO:0000313" key="4">
    <source>
        <dbReference type="Proteomes" id="UP000268652"/>
    </source>
</evidence>
<evidence type="ECO:0000256" key="1">
    <source>
        <dbReference type="SAM" id="SignalP"/>
    </source>
</evidence>
<dbReference type="Proteomes" id="UP000275024">
    <property type="component" value="Unassembled WGS sequence"/>
</dbReference>
<dbReference type="Proteomes" id="UP000268652">
    <property type="component" value="Unassembled WGS sequence"/>
</dbReference>
<evidence type="ECO:0000313" key="5">
    <source>
        <dbReference type="Proteomes" id="UP000275024"/>
    </source>
</evidence>
<dbReference type="AlphaFoldDB" id="A0A3A9WHM0"/>
<dbReference type="EMBL" id="RBDX01000016">
    <property type="protein sequence ID" value="RKN07186.1"/>
    <property type="molecule type" value="Genomic_DNA"/>
</dbReference>
<gene>
    <name evidence="3" type="ORF">D7318_05515</name>
    <name evidence="2" type="ORF">D7319_19035</name>
</gene>
<evidence type="ECO:0000313" key="2">
    <source>
        <dbReference type="EMBL" id="RKN07186.1"/>
    </source>
</evidence>